<organism evidence="2 3">
    <name type="scientific">Striga hermonthica</name>
    <name type="common">Purple witchweed</name>
    <name type="synonym">Buchnera hermonthica</name>
    <dbReference type="NCBI Taxonomy" id="68872"/>
    <lineage>
        <taxon>Eukaryota</taxon>
        <taxon>Viridiplantae</taxon>
        <taxon>Streptophyta</taxon>
        <taxon>Embryophyta</taxon>
        <taxon>Tracheophyta</taxon>
        <taxon>Spermatophyta</taxon>
        <taxon>Magnoliopsida</taxon>
        <taxon>eudicotyledons</taxon>
        <taxon>Gunneridae</taxon>
        <taxon>Pentapetalae</taxon>
        <taxon>asterids</taxon>
        <taxon>lamiids</taxon>
        <taxon>Lamiales</taxon>
        <taxon>Orobanchaceae</taxon>
        <taxon>Buchnereae</taxon>
        <taxon>Striga</taxon>
    </lineage>
</organism>
<gene>
    <name evidence="2" type="ORF">SHERM_27822</name>
</gene>
<sequence length="414" mass="45945">ITWTDKRPPPVPGPRPPLQVLGFPPFGTHVLAGARVGEETPVTPPEVKIPVLTQGGTSHAKDSSGGADGHESAETSLSLGRQPRSLDQGARPPPRVEEQMLTMTRSEMQRMIAEVVTAQMKQTQEGESLQDYVARYTRACVDVLSATEEIKSGGLTRGLLPGLRINSLAKRPGRTFDEVLGRCAKYMNVKEAEADFLQAARAKTEPREEKKDKKPSLTLEKKEPLRMDREGQSRGWKPTQYTHLSAPNARILEVMEKKIHDNIVRCVTPRSICRISRNILFVEYCLNSQHPTTIQGQIEHRREISSQPRPLVTAENFDSSQARASSRLGYCHRRATPDSPERGQGSFSHDQHLFSVIAAPSRSPFTSLAVKSRNCLPQQSPYTPSVFVQARTVETLPVGFCLVARATETTLFRP</sequence>
<evidence type="ECO:0000313" key="3">
    <source>
        <dbReference type="Proteomes" id="UP001153555"/>
    </source>
</evidence>
<evidence type="ECO:0000256" key="1">
    <source>
        <dbReference type="SAM" id="MobiDB-lite"/>
    </source>
</evidence>
<keyword evidence="3" id="KW-1185">Reference proteome</keyword>
<feature type="region of interest" description="Disordered" evidence="1">
    <location>
        <begin position="1"/>
        <end position="96"/>
    </location>
</feature>
<dbReference type="Proteomes" id="UP001153555">
    <property type="component" value="Unassembled WGS sequence"/>
</dbReference>
<feature type="non-terminal residue" evidence="2">
    <location>
        <position position="1"/>
    </location>
</feature>
<dbReference type="AlphaFoldDB" id="A0A9N7NL62"/>
<proteinExistence type="predicted"/>
<reference evidence="2" key="1">
    <citation type="submission" date="2019-12" db="EMBL/GenBank/DDBJ databases">
        <authorList>
            <person name="Scholes J."/>
        </authorList>
    </citation>
    <scope>NUCLEOTIDE SEQUENCE</scope>
</reference>
<comment type="caution">
    <text evidence="2">The sequence shown here is derived from an EMBL/GenBank/DDBJ whole genome shotgun (WGS) entry which is preliminary data.</text>
</comment>
<feature type="region of interest" description="Disordered" evidence="1">
    <location>
        <begin position="200"/>
        <end position="240"/>
    </location>
</feature>
<accession>A0A9N7NL62</accession>
<protein>
    <submittedName>
        <fullName evidence="2">Uncharacterized protein</fullName>
    </submittedName>
</protein>
<evidence type="ECO:0000313" key="2">
    <source>
        <dbReference type="EMBL" id="CAA0832547.1"/>
    </source>
</evidence>
<dbReference type="OrthoDB" id="1740536at2759"/>
<dbReference type="EMBL" id="CACSLK010027834">
    <property type="protein sequence ID" value="CAA0832547.1"/>
    <property type="molecule type" value="Genomic_DNA"/>
</dbReference>
<name>A0A9N7NL62_STRHE</name>
<feature type="non-terminal residue" evidence="2">
    <location>
        <position position="414"/>
    </location>
</feature>
<feature type="compositionally biased region" description="Basic and acidic residues" evidence="1">
    <location>
        <begin position="202"/>
        <end position="232"/>
    </location>
</feature>